<accession>A0A388LH84</accession>
<proteinExistence type="predicted"/>
<name>A0A388LH84_CHABU</name>
<comment type="caution">
    <text evidence="3">The sequence shown here is derived from an EMBL/GenBank/DDBJ whole genome shotgun (WGS) entry which is preliminary data.</text>
</comment>
<feature type="compositionally biased region" description="Basic and acidic residues" evidence="2">
    <location>
        <begin position="257"/>
        <end position="274"/>
    </location>
</feature>
<organism evidence="3 4">
    <name type="scientific">Chara braunii</name>
    <name type="common">Braun's stonewort</name>
    <dbReference type="NCBI Taxonomy" id="69332"/>
    <lineage>
        <taxon>Eukaryota</taxon>
        <taxon>Viridiplantae</taxon>
        <taxon>Streptophyta</taxon>
        <taxon>Charophyceae</taxon>
        <taxon>Charales</taxon>
        <taxon>Characeae</taxon>
        <taxon>Chara</taxon>
    </lineage>
</organism>
<keyword evidence="4" id="KW-1185">Reference proteome</keyword>
<feature type="region of interest" description="Disordered" evidence="2">
    <location>
        <begin position="249"/>
        <end position="290"/>
    </location>
</feature>
<sequence>MGIKLVSTDLLSLKDLMNEGFAAAKTSDEKIGRGVTKVAQTSHGRMMDWEREVEHLKKEIERQGKEIDTVKTEIVDIRTENGALKLVNLTLNKVNDVLRGQLQAQQTSFQAKEVEWEKRLKDIEVRCAQQVPTTAVDWTEVQSFGIKGQSAEDLFKHQKKEAEWERRLKDIESKVDCQVPAAVVDWAEVQGFEIRSHPAEELFKYKNKEEKADQQKNEEIPLLDKEMLEPQEKLAGKELDAREFEWRMSTGLTLEQEPMRQEERPPAEAARDEDAPPTTQGETVGQQEVLGSVGQDLIEAELRGDLKVCQESTTPQDMPLVAGLEDALGSLAT</sequence>
<evidence type="ECO:0000313" key="4">
    <source>
        <dbReference type="Proteomes" id="UP000265515"/>
    </source>
</evidence>
<keyword evidence="1" id="KW-0175">Coiled coil</keyword>
<evidence type="ECO:0000256" key="2">
    <source>
        <dbReference type="SAM" id="MobiDB-lite"/>
    </source>
</evidence>
<feature type="coiled-coil region" evidence="1">
    <location>
        <begin position="46"/>
        <end position="73"/>
    </location>
</feature>
<gene>
    <name evidence="3" type="ORF">CBR_g32694</name>
</gene>
<evidence type="ECO:0000313" key="3">
    <source>
        <dbReference type="EMBL" id="GBG81700.1"/>
    </source>
</evidence>
<dbReference type="AlphaFoldDB" id="A0A388LH84"/>
<dbReference type="EMBL" id="BFEA01000383">
    <property type="protein sequence ID" value="GBG81700.1"/>
    <property type="molecule type" value="Genomic_DNA"/>
</dbReference>
<evidence type="ECO:0000256" key="1">
    <source>
        <dbReference type="SAM" id="Coils"/>
    </source>
</evidence>
<dbReference type="Gramene" id="GBG81700">
    <property type="protein sequence ID" value="GBG81700"/>
    <property type="gene ID" value="CBR_g32694"/>
</dbReference>
<reference evidence="3 4" key="1">
    <citation type="journal article" date="2018" name="Cell">
        <title>The Chara Genome: Secondary Complexity and Implications for Plant Terrestrialization.</title>
        <authorList>
            <person name="Nishiyama T."/>
            <person name="Sakayama H."/>
            <person name="Vries J.D."/>
            <person name="Buschmann H."/>
            <person name="Saint-Marcoux D."/>
            <person name="Ullrich K.K."/>
            <person name="Haas F.B."/>
            <person name="Vanderstraeten L."/>
            <person name="Becker D."/>
            <person name="Lang D."/>
            <person name="Vosolsobe S."/>
            <person name="Rombauts S."/>
            <person name="Wilhelmsson P.K.I."/>
            <person name="Janitza P."/>
            <person name="Kern R."/>
            <person name="Heyl A."/>
            <person name="Rumpler F."/>
            <person name="Villalobos L.I.A.C."/>
            <person name="Clay J.M."/>
            <person name="Skokan R."/>
            <person name="Toyoda A."/>
            <person name="Suzuki Y."/>
            <person name="Kagoshima H."/>
            <person name="Schijlen E."/>
            <person name="Tajeshwar N."/>
            <person name="Catarino B."/>
            <person name="Hetherington A.J."/>
            <person name="Saltykova A."/>
            <person name="Bonnot C."/>
            <person name="Breuninger H."/>
            <person name="Symeonidi A."/>
            <person name="Radhakrishnan G.V."/>
            <person name="Van Nieuwerburgh F."/>
            <person name="Deforce D."/>
            <person name="Chang C."/>
            <person name="Karol K.G."/>
            <person name="Hedrich R."/>
            <person name="Ulvskov P."/>
            <person name="Glockner G."/>
            <person name="Delwiche C.F."/>
            <person name="Petrasek J."/>
            <person name="Van de Peer Y."/>
            <person name="Friml J."/>
            <person name="Beilby M."/>
            <person name="Dolan L."/>
            <person name="Kohara Y."/>
            <person name="Sugano S."/>
            <person name="Fujiyama A."/>
            <person name="Delaux P.-M."/>
            <person name="Quint M."/>
            <person name="TheiBen G."/>
            <person name="Hagemann M."/>
            <person name="Harholt J."/>
            <person name="Dunand C."/>
            <person name="Zachgo S."/>
            <person name="Langdale J."/>
            <person name="Maumus F."/>
            <person name="Straeten D.V.D."/>
            <person name="Gould S.B."/>
            <person name="Rensing S.A."/>
        </authorList>
    </citation>
    <scope>NUCLEOTIDE SEQUENCE [LARGE SCALE GENOMIC DNA]</scope>
    <source>
        <strain evidence="3 4">S276</strain>
    </source>
</reference>
<dbReference type="Proteomes" id="UP000265515">
    <property type="component" value="Unassembled WGS sequence"/>
</dbReference>
<protein>
    <submittedName>
        <fullName evidence="3">Uncharacterized protein</fullName>
    </submittedName>
</protein>